<feature type="compositionally biased region" description="Acidic residues" evidence="2">
    <location>
        <begin position="240"/>
        <end position="253"/>
    </location>
</feature>
<gene>
    <name evidence="3" type="ORF">SAMN04488000_107152</name>
</gene>
<evidence type="ECO:0000313" key="3">
    <source>
        <dbReference type="EMBL" id="SER25648.1"/>
    </source>
</evidence>
<feature type="compositionally biased region" description="Polar residues" evidence="2">
    <location>
        <begin position="254"/>
        <end position="264"/>
    </location>
</feature>
<keyword evidence="4" id="KW-1185">Reference proteome</keyword>
<organism evidence="3 4">
    <name type="scientific">Lentzea albida</name>
    <dbReference type="NCBI Taxonomy" id="65499"/>
    <lineage>
        <taxon>Bacteria</taxon>
        <taxon>Bacillati</taxon>
        <taxon>Actinomycetota</taxon>
        <taxon>Actinomycetes</taxon>
        <taxon>Pseudonocardiales</taxon>
        <taxon>Pseudonocardiaceae</taxon>
        <taxon>Lentzea</taxon>
    </lineage>
</organism>
<sequence>MAMDDLLDEGRTAFHTQLFGYNRSQVDEEYARLERQLELACADRDAALETADELTRHLEEARSELTEYRTLHAGHSKDNAVSGCIRYLLHVARRKADEIESEARARAEDAVHRAEEAAGRHARLLDEAEQESQRRLAEASQRAREIVGEALERSRSLLSDLGERQRLLDQWYAEIGAAPEMPSPRGPEPGEIGVLRGAEVWKSPESAVAAAPVALEAVPEDAPATAEAELIEMPRRPEPDVEPGSEAEPDEEPASTSQMPSVSA</sequence>
<keyword evidence="1" id="KW-0175">Coiled coil</keyword>
<dbReference type="STRING" id="65499.SAMN04488000_107152"/>
<evidence type="ECO:0000256" key="2">
    <source>
        <dbReference type="SAM" id="MobiDB-lite"/>
    </source>
</evidence>
<feature type="region of interest" description="Disordered" evidence="2">
    <location>
        <begin position="217"/>
        <end position="264"/>
    </location>
</feature>
<dbReference type="OrthoDB" id="3680347at2"/>
<feature type="coiled-coil region" evidence="1">
    <location>
        <begin position="23"/>
        <end position="71"/>
    </location>
</feature>
<dbReference type="EMBL" id="FOFV01000007">
    <property type="protein sequence ID" value="SER25648.1"/>
    <property type="molecule type" value="Genomic_DNA"/>
</dbReference>
<dbReference type="Proteomes" id="UP000199503">
    <property type="component" value="Unassembled WGS sequence"/>
</dbReference>
<proteinExistence type="predicted"/>
<dbReference type="RefSeq" id="WP_089918003.1">
    <property type="nucleotide sequence ID" value="NZ_FOFV01000007.1"/>
</dbReference>
<reference evidence="4" key="1">
    <citation type="submission" date="2016-10" db="EMBL/GenBank/DDBJ databases">
        <authorList>
            <person name="Varghese N."/>
            <person name="Submissions S."/>
        </authorList>
    </citation>
    <scope>NUCLEOTIDE SEQUENCE [LARGE SCALE GENOMIC DNA]</scope>
    <source>
        <strain evidence="4">DSM 44437</strain>
    </source>
</reference>
<dbReference type="AlphaFoldDB" id="A0A1H9MPT2"/>
<evidence type="ECO:0000256" key="1">
    <source>
        <dbReference type="SAM" id="Coils"/>
    </source>
</evidence>
<evidence type="ECO:0008006" key="5">
    <source>
        <dbReference type="Google" id="ProtNLM"/>
    </source>
</evidence>
<evidence type="ECO:0000313" key="4">
    <source>
        <dbReference type="Proteomes" id="UP000199503"/>
    </source>
</evidence>
<name>A0A1H9MPT2_9PSEU</name>
<feature type="region of interest" description="Disordered" evidence="2">
    <location>
        <begin position="118"/>
        <end position="137"/>
    </location>
</feature>
<protein>
    <recommendedName>
        <fullName evidence="5">DivIVA protein</fullName>
    </recommendedName>
</protein>
<accession>A0A1H9MPT2</accession>